<dbReference type="PROSITE" id="PS50174">
    <property type="entry name" value="G_PATCH"/>
    <property type="match status" value="1"/>
</dbReference>
<dbReference type="AlphaFoldDB" id="A0A6A4VC43"/>
<feature type="compositionally biased region" description="Basic and acidic residues" evidence="5">
    <location>
        <begin position="19"/>
        <end position="32"/>
    </location>
</feature>
<proteinExistence type="predicted"/>
<keyword evidence="2" id="KW-0507">mRNA processing</keyword>
<dbReference type="PANTHER" id="PTHR23340">
    <property type="entry name" value="ARGININE/SERINE RICH SPLICING FACTOR SF4/14"/>
    <property type="match status" value="1"/>
</dbReference>
<evidence type="ECO:0000259" key="6">
    <source>
        <dbReference type="PROSITE" id="PS50174"/>
    </source>
</evidence>
<keyword evidence="3" id="KW-0508">mRNA splicing</keyword>
<sequence>MASRPNPSNKLAEMSRQQELIERRRQEIEQRRRAAAGPRGGGGGDRGRPADSEAAPGPSGSLSAGSSARRLFEAHKQRRGGGAPGSSGPAGRSGSAHTQYVLAVGGGGSGIAARRGGAYTVTHRLASLVCSWRFWTAGDGAGGGRRVDGSAGRSAGLAAGEEPSSWALTWSVRARWSRSPRDAAAGRPVSPDGSGEPPRKRRSRWGSEEERADVPPVGVATPTPSVAFPAGVAGKSPELIAYAKRVFGNVDLMSEDQWKQCDDQMKMNVLLEDIKRKKAESERLAQRGKVKYEYDSDEETDGGTWEHKRRKAEMLETQRKADELTAMNAGKHHIGDFLPPDELERFMEKWRALKEDREPDMSDYREFKLKEDNMGFQMLKKMGWSEGQGLGSDGAGITAPVSQRRTLDTAGVGTSTEADVTKEDTEFDAYRKRMMLAYKFRPNPLNNPRRAYY</sequence>
<dbReference type="GO" id="GO:0008380">
    <property type="term" value="P:RNA splicing"/>
    <property type="evidence" value="ECO:0007669"/>
    <property type="project" value="UniProtKB-KW"/>
</dbReference>
<dbReference type="Pfam" id="PF01585">
    <property type="entry name" value="G-patch"/>
    <property type="match status" value="1"/>
</dbReference>
<dbReference type="SMART" id="SM00443">
    <property type="entry name" value="G_patch"/>
    <property type="match status" value="1"/>
</dbReference>
<feature type="compositionally biased region" description="Low complexity" evidence="5">
    <location>
        <begin position="86"/>
        <end position="95"/>
    </location>
</feature>
<feature type="compositionally biased region" description="Low complexity" evidence="5">
    <location>
        <begin position="54"/>
        <end position="69"/>
    </location>
</feature>
<feature type="domain" description="G-patch" evidence="6">
    <location>
        <begin position="371"/>
        <end position="417"/>
    </location>
</feature>
<dbReference type="GO" id="GO:0003723">
    <property type="term" value="F:RNA binding"/>
    <property type="evidence" value="ECO:0007669"/>
    <property type="project" value="TreeGrafter"/>
</dbReference>
<comment type="caution">
    <text evidence="7">The sequence shown here is derived from an EMBL/GenBank/DDBJ whole genome shotgun (WGS) entry which is preliminary data.</text>
</comment>
<evidence type="ECO:0000256" key="2">
    <source>
        <dbReference type="ARBA" id="ARBA00022664"/>
    </source>
</evidence>
<feature type="region of interest" description="Disordered" evidence="5">
    <location>
        <begin position="1"/>
        <end position="95"/>
    </location>
</feature>
<evidence type="ECO:0000313" key="7">
    <source>
        <dbReference type="EMBL" id="KAF0288860.1"/>
    </source>
</evidence>
<feature type="region of interest" description="Disordered" evidence="5">
    <location>
        <begin position="179"/>
        <end position="222"/>
    </location>
</feature>
<evidence type="ECO:0000256" key="1">
    <source>
        <dbReference type="ARBA" id="ARBA00004123"/>
    </source>
</evidence>
<evidence type="ECO:0000313" key="8">
    <source>
        <dbReference type="Proteomes" id="UP000440578"/>
    </source>
</evidence>
<dbReference type="GO" id="GO:0006397">
    <property type="term" value="P:mRNA processing"/>
    <property type="evidence" value="ECO:0007669"/>
    <property type="project" value="UniProtKB-KW"/>
</dbReference>
<gene>
    <name evidence="7" type="primary">Sugp1_1</name>
    <name evidence="7" type="ORF">FJT64_001389</name>
</gene>
<evidence type="ECO:0000256" key="5">
    <source>
        <dbReference type="SAM" id="MobiDB-lite"/>
    </source>
</evidence>
<dbReference type="PANTHER" id="PTHR23340:SF0">
    <property type="entry name" value="SURP AND G-PATCH DOMAIN-CONTAINING PROTEIN 1 ISOFORM X1"/>
    <property type="match status" value="1"/>
</dbReference>
<organism evidence="7 8">
    <name type="scientific">Amphibalanus amphitrite</name>
    <name type="common">Striped barnacle</name>
    <name type="synonym">Balanus amphitrite</name>
    <dbReference type="NCBI Taxonomy" id="1232801"/>
    <lineage>
        <taxon>Eukaryota</taxon>
        <taxon>Metazoa</taxon>
        <taxon>Ecdysozoa</taxon>
        <taxon>Arthropoda</taxon>
        <taxon>Crustacea</taxon>
        <taxon>Multicrustacea</taxon>
        <taxon>Cirripedia</taxon>
        <taxon>Thoracica</taxon>
        <taxon>Thoracicalcarea</taxon>
        <taxon>Balanomorpha</taxon>
        <taxon>Balanoidea</taxon>
        <taxon>Balanidae</taxon>
        <taxon>Amphibalaninae</taxon>
        <taxon>Amphibalanus</taxon>
    </lineage>
</organism>
<evidence type="ECO:0000256" key="3">
    <source>
        <dbReference type="ARBA" id="ARBA00023187"/>
    </source>
</evidence>
<dbReference type="InterPro" id="IPR000467">
    <property type="entry name" value="G_patch_dom"/>
</dbReference>
<comment type="subcellular location">
    <subcellularLocation>
        <location evidence="1">Nucleus</location>
    </subcellularLocation>
</comment>
<keyword evidence="4" id="KW-0539">Nucleus</keyword>
<dbReference type="GO" id="GO:0005654">
    <property type="term" value="C:nucleoplasm"/>
    <property type="evidence" value="ECO:0007669"/>
    <property type="project" value="TreeGrafter"/>
</dbReference>
<dbReference type="OrthoDB" id="4822at2759"/>
<evidence type="ECO:0000256" key="4">
    <source>
        <dbReference type="ARBA" id="ARBA00023242"/>
    </source>
</evidence>
<keyword evidence="8" id="KW-1185">Reference proteome</keyword>
<dbReference type="InterPro" id="IPR040169">
    <property type="entry name" value="SUGP1/2"/>
</dbReference>
<reference evidence="7 8" key="1">
    <citation type="submission" date="2019-07" db="EMBL/GenBank/DDBJ databases">
        <title>Draft genome assembly of a fouling barnacle, Amphibalanus amphitrite (Darwin, 1854): The first reference genome for Thecostraca.</title>
        <authorList>
            <person name="Kim W."/>
        </authorList>
    </citation>
    <scope>NUCLEOTIDE SEQUENCE [LARGE SCALE GENOMIC DNA]</scope>
    <source>
        <strain evidence="7">SNU_AA5</strain>
        <tissue evidence="7">Soma without cirri and trophi</tissue>
    </source>
</reference>
<dbReference type="Proteomes" id="UP000440578">
    <property type="component" value="Unassembled WGS sequence"/>
</dbReference>
<dbReference type="EMBL" id="VIIS01002075">
    <property type="protein sequence ID" value="KAF0288860.1"/>
    <property type="molecule type" value="Genomic_DNA"/>
</dbReference>
<protein>
    <submittedName>
        <fullName evidence="7">SURP and G-patch domain-containing protein 1</fullName>
    </submittedName>
</protein>
<name>A0A6A4VC43_AMPAM</name>
<accession>A0A6A4VC43</accession>